<dbReference type="InterPro" id="IPR030678">
    <property type="entry name" value="Peptide/Ni-bd"/>
</dbReference>
<dbReference type="PROSITE" id="PS51318">
    <property type="entry name" value="TAT"/>
    <property type="match status" value="1"/>
</dbReference>
<comment type="similarity">
    <text evidence="1">Belongs to the bacterial solute-binding protein 5 family.</text>
</comment>
<name>A0A071MHG1_9BURK</name>
<dbReference type="GO" id="GO:0030288">
    <property type="term" value="C:outer membrane-bounded periplasmic space"/>
    <property type="evidence" value="ECO:0007669"/>
    <property type="project" value="UniProtKB-ARBA"/>
</dbReference>
<proteinExistence type="inferred from homology"/>
<accession>A0A071MHG1</accession>
<reference evidence="5" key="1">
    <citation type="submission" date="2014-04" db="EMBL/GenBank/DDBJ databases">
        <title>In planta biocontrol of soil-borne Fusarium wilt of banana through a plant endophytic bacterium, Burkholderia cenocepacia 869T2.</title>
        <authorList>
            <person name="Ho Y.-N."/>
            <person name="Chiang H.-M."/>
            <person name="Chao C.-P."/>
            <person name="Su C.-C."/>
            <person name="Hsu H.-F."/>
            <person name="Guo C.-T."/>
            <person name="Hsieh J.-L."/>
            <person name="Huang C.-C."/>
        </authorList>
    </citation>
    <scope>NUCLEOTIDE SEQUENCE [LARGE SCALE GENOMIC DNA]</scope>
    <source>
        <strain evidence="5">869T2</strain>
    </source>
</reference>
<dbReference type="PANTHER" id="PTHR30290:SF38">
    <property type="entry name" value="D,D-DIPEPTIDE-BINDING PERIPLASMIC PROTEIN DDPA-RELATED"/>
    <property type="match status" value="1"/>
</dbReference>
<dbReference type="EMBL" id="JJOA01000034">
    <property type="protein sequence ID" value="KEA55961.1"/>
    <property type="molecule type" value="Genomic_DNA"/>
</dbReference>
<dbReference type="GO" id="GO:1904680">
    <property type="term" value="F:peptide transmembrane transporter activity"/>
    <property type="evidence" value="ECO:0007669"/>
    <property type="project" value="TreeGrafter"/>
</dbReference>
<dbReference type="Gene3D" id="3.10.105.10">
    <property type="entry name" value="Dipeptide-binding Protein, Domain 3"/>
    <property type="match status" value="1"/>
</dbReference>
<dbReference type="GO" id="GO:0015833">
    <property type="term" value="P:peptide transport"/>
    <property type="evidence" value="ECO:0007669"/>
    <property type="project" value="TreeGrafter"/>
</dbReference>
<dbReference type="SUPFAM" id="SSF53850">
    <property type="entry name" value="Periplasmic binding protein-like II"/>
    <property type="match status" value="1"/>
</dbReference>
<gene>
    <name evidence="5" type="ORF">DT99_29950</name>
</gene>
<dbReference type="GO" id="GO:0043190">
    <property type="term" value="C:ATP-binding cassette (ABC) transporter complex"/>
    <property type="evidence" value="ECO:0007669"/>
    <property type="project" value="InterPro"/>
</dbReference>
<dbReference type="AlphaFoldDB" id="A0A071MHG1"/>
<comment type="caution">
    <text evidence="5">The sequence shown here is derived from an EMBL/GenBank/DDBJ whole genome shotgun (WGS) entry which is preliminary data.</text>
</comment>
<evidence type="ECO:0000256" key="1">
    <source>
        <dbReference type="ARBA" id="ARBA00005695"/>
    </source>
</evidence>
<feature type="chain" id="PRO_5001677793" evidence="3">
    <location>
        <begin position="41"/>
        <end position="543"/>
    </location>
</feature>
<organism evidence="5">
    <name type="scientific">Burkholderia cenocepacia</name>
    <dbReference type="NCBI Taxonomy" id="95486"/>
    <lineage>
        <taxon>Bacteria</taxon>
        <taxon>Pseudomonadati</taxon>
        <taxon>Pseudomonadota</taxon>
        <taxon>Betaproteobacteria</taxon>
        <taxon>Burkholderiales</taxon>
        <taxon>Burkholderiaceae</taxon>
        <taxon>Burkholderia</taxon>
        <taxon>Burkholderia cepacia complex</taxon>
    </lineage>
</organism>
<dbReference type="PANTHER" id="PTHR30290">
    <property type="entry name" value="PERIPLASMIC BINDING COMPONENT OF ABC TRANSPORTER"/>
    <property type="match status" value="1"/>
</dbReference>
<dbReference type="PIRSF" id="PIRSF002741">
    <property type="entry name" value="MppA"/>
    <property type="match status" value="1"/>
</dbReference>
<sequence>MTDTLQTPSPFAPKDPARRRYALAAAWAAAGLGGAARVFAADAAAVAPVRGGTLSLFAQPEPPSLVNALTPHVASQYVGGKIFQGLLGFDPQLRAVPVLARSWRASADALTYTFDLQPGVRWHDGQPFGARDVVVTLKEIAPQALPRTKVTFDKYVASIDASGPLQVTIRLKKPYAGLINLLGSGLLPILPAHLYQGKDPRGNPANQHPVGTGPFVFREWKRGAYIRVARNPDYWKKGLPYLDGIVFNVVPDAAARSIAFERGQIHALRAGDVDYADIARLAKLPGVAITTQGWELFTGMAFLELNQRKPPFDNVLVRQAVLHALDRQFIVDRIFFGYGKVANGPFVSSSPFYDPNVPRFAYDPERARALIRQSGIDVGKFPLVLLNGEKGGAWERVAEYTQQALGQAGFRLRVQTTDAAGWYARVANWDFDLSYNFLFQNADPDFGVAPLYRIDGISKGSPFGNVEGYRNPQADALWDAAALDTDPAARRARYAQLQTTLANDAAIANIFEMVNPTVYRRNVHNLLRTATSVNDSLEDTWIG</sequence>
<feature type="domain" description="Solute-binding protein family 5" evidence="4">
    <location>
        <begin position="96"/>
        <end position="452"/>
    </location>
</feature>
<protein>
    <submittedName>
        <fullName evidence="5">Peptide ABC transporter substrate-binding protein</fullName>
    </submittedName>
</protein>
<dbReference type="InterPro" id="IPR006311">
    <property type="entry name" value="TAT_signal"/>
</dbReference>
<evidence type="ECO:0000313" key="5">
    <source>
        <dbReference type="EMBL" id="KEA55961.1"/>
    </source>
</evidence>
<dbReference type="InterPro" id="IPR000914">
    <property type="entry name" value="SBP_5_dom"/>
</dbReference>
<evidence type="ECO:0000259" key="4">
    <source>
        <dbReference type="Pfam" id="PF00496"/>
    </source>
</evidence>
<dbReference type="CDD" id="cd08517">
    <property type="entry name" value="PBP2_NikA_DppA_OppA_like_13"/>
    <property type="match status" value="1"/>
</dbReference>
<feature type="signal peptide" evidence="3">
    <location>
        <begin position="1"/>
        <end position="40"/>
    </location>
</feature>
<dbReference type="Gene3D" id="3.40.190.10">
    <property type="entry name" value="Periplasmic binding protein-like II"/>
    <property type="match status" value="1"/>
</dbReference>
<keyword evidence="2 3" id="KW-0732">Signal</keyword>
<evidence type="ECO:0000256" key="3">
    <source>
        <dbReference type="SAM" id="SignalP"/>
    </source>
</evidence>
<dbReference type="InterPro" id="IPR039424">
    <property type="entry name" value="SBP_5"/>
</dbReference>
<dbReference type="Pfam" id="PF00496">
    <property type="entry name" value="SBP_bac_5"/>
    <property type="match status" value="1"/>
</dbReference>
<evidence type="ECO:0000256" key="2">
    <source>
        <dbReference type="ARBA" id="ARBA00022729"/>
    </source>
</evidence>